<dbReference type="SUPFAM" id="SSF50331">
    <property type="entry name" value="MOP-like"/>
    <property type="match status" value="1"/>
</dbReference>
<dbReference type="PANTHER" id="PTHR43875:SF15">
    <property type="entry name" value="TREHALOSE IMPORT ATP-BINDING PROTEIN SUGC"/>
    <property type="match status" value="1"/>
</dbReference>
<dbReference type="SMART" id="SM00382">
    <property type="entry name" value="AAA"/>
    <property type="match status" value="1"/>
</dbReference>
<proteinExistence type="predicted"/>
<keyword evidence="9" id="KW-1185">Reference proteome</keyword>
<dbReference type="Gene3D" id="3.40.50.300">
    <property type="entry name" value="P-loop containing nucleotide triphosphate hydrolases"/>
    <property type="match status" value="1"/>
</dbReference>
<dbReference type="InterPro" id="IPR047641">
    <property type="entry name" value="ABC_transpr_MalK/UgpC-like"/>
</dbReference>
<keyword evidence="6" id="KW-0472">Membrane</keyword>
<evidence type="ECO:0000259" key="7">
    <source>
        <dbReference type="PROSITE" id="PS50893"/>
    </source>
</evidence>
<evidence type="ECO:0000256" key="5">
    <source>
        <dbReference type="ARBA" id="ARBA00022967"/>
    </source>
</evidence>
<name>A0ABU3WNJ1_9NOCA</name>
<dbReference type="InterPro" id="IPR017871">
    <property type="entry name" value="ABC_transporter-like_CS"/>
</dbReference>
<keyword evidence="2" id="KW-1003">Cell membrane</keyword>
<keyword evidence="1" id="KW-0813">Transport</keyword>
<dbReference type="Proteomes" id="UP001275440">
    <property type="component" value="Unassembled WGS sequence"/>
</dbReference>
<dbReference type="EMBL" id="WBMO01000001">
    <property type="protein sequence ID" value="MDV2475562.1"/>
    <property type="molecule type" value="Genomic_DNA"/>
</dbReference>
<organism evidence="8 9">
    <name type="scientific">Rhodococcus zopfii</name>
    <dbReference type="NCBI Taxonomy" id="43772"/>
    <lineage>
        <taxon>Bacteria</taxon>
        <taxon>Bacillati</taxon>
        <taxon>Actinomycetota</taxon>
        <taxon>Actinomycetes</taxon>
        <taxon>Mycobacteriales</taxon>
        <taxon>Nocardiaceae</taxon>
        <taxon>Rhodococcus</taxon>
    </lineage>
</organism>
<evidence type="ECO:0000256" key="3">
    <source>
        <dbReference type="ARBA" id="ARBA00022741"/>
    </source>
</evidence>
<comment type="caution">
    <text evidence="8">The sequence shown here is derived from an EMBL/GenBank/DDBJ whole genome shotgun (WGS) entry which is preliminary data.</text>
</comment>
<dbReference type="PROSITE" id="PS50893">
    <property type="entry name" value="ABC_TRANSPORTER_2"/>
    <property type="match status" value="1"/>
</dbReference>
<dbReference type="InterPro" id="IPR027417">
    <property type="entry name" value="P-loop_NTPase"/>
</dbReference>
<evidence type="ECO:0000256" key="6">
    <source>
        <dbReference type="ARBA" id="ARBA00023136"/>
    </source>
</evidence>
<dbReference type="InterPro" id="IPR003439">
    <property type="entry name" value="ABC_transporter-like_ATP-bd"/>
</dbReference>
<dbReference type="PROSITE" id="PS00211">
    <property type="entry name" value="ABC_TRANSPORTER_1"/>
    <property type="match status" value="1"/>
</dbReference>
<dbReference type="InterPro" id="IPR013611">
    <property type="entry name" value="Transp-assoc_OB_typ2"/>
</dbReference>
<evidence type="ECO:0000313" key="8">
    <source>
        <dbReference type="EMBL" id="MDV2475562.1"/>
    </source>
</evidence>
<evidence type="ECO:0000313" key="9">
    <source>
        <dbReference type="Proteomes" id="UP001275440"/>
    </source>
</evidence>
<evidence type="ECO:0000256" key="4">
    <source>
        <dbReference type="ARBA" id="ARBA00022840"/>
    </source>
</evidence>
<dbReference type="InterPro" id="IPR003593">
    <property type="entry name" value="AAA+_ATPase"/>
</dbReference>
<keyword evidence="5" id="KW-1278">Translocase</keyword>
<dbReference type="GO" id="GO:0005524">
    <property type="term" value="F:ATP binding"/>
    <property type="evidence" value="ECO:0007669"/>
    <property type="project" value="UniProtKB-KW"/>
</dbReference>
<keyword evidence="3" id="KW-0547">Nucleotide-binding</keyword>
<sequence>MSHVSIRQLLKNFDGKPPTVAVDHLDLEIEDGEFLVLLGPSGCGKTTTLRCLAGLEQPASGSITLGDQLVFDGDRGVNLTPDKRFIGMVFQSYALWPHMTVRKNIAYPLKSRKLTDALNSGRVEETAALVDCERLLDRLPAELSGGQQQRVALARGLVSHPDLVLFDEPLSNLDARLRDQVRAELHDLHQRKPFTAVFVTHDQSEALALGTRMAIMRAGQIVQIGPPREVFEEPVDEYVAGFTGMSNRLPCEYVDGRWYALGAEIFGMQPPAGASVGSFVIRLRPEKVRLVADAADLRHGEAGIAVHVDDVEYGGLHLDVMCSVAVEDSARRQLHARIPTHDSSRAPRTVSRGAAMILAFDPIDGRTFDTDGRALALPQRALTGALAG</sequence>
<gene>
    <name evidence="8" type="ORF">F8M49_09475</name>
</gene>
<dbReference type="PANTHER" id="PTHR43875">
    <property type="entry name" value="MALTODEXTRIN IMPORT ATP-BINDING PROTEIN MSMX"/>
    <property type="match status" value="1"/>
</dbReference>
<dbReference type="Pfam" id="PF08402">
    <property type="entry name" value="TOBE_2"/>
    <property type="match status" value="1"/>
</dbReference>
<reference evidence="8 9" key="1">
    <citation type="submission" date="2019-10" db="EMBL/GenBank/DDBJ databases">
        <title>Draft Genome Assembly of Rhodococcus zopfii DSM44189.</title>
        <authorList>
            <person name="Sutton J.M."/>
            <person name="Akob D.M."/>
            <person name="Bushman T.J."/>
        </authorList>
    </citation>
    <scope>NUCLEOTIDE SEQUENCE [LARGE SCALE GENOMIC DNA]</scope>
    <source>
        <strain evidence="8 9">DSM 44189</strain>
    </source>
</reference>
<dbReference type="Pfam" id="PF00005">
    <property type="entry name" value="ABC_tran"/>
    <property type="match status" value="1"/>
</dbReference>
<accession>A0ABU3WNJ1</accession>
<dbReference type="InterPro" id="IPR008995">
    <property type="entry name" value="Mo/tungstate-bd_C_term_dom"/>
</dbReference>
<dbReference type="SUPFAM" id="SSF52540">
    <property type="entry name" value="P-loop containing nucleoside triphosphate hydrolases"/>
    <property type="match status" value="1"/>
</dbReference>
<protein>
    <submittedName>
        <fullName evidence="8">ABC transporter ATP-binding protein</fullName>
    </submittedName>
</protein>
<feature type="domain" description="ABC transporter" evidence="7">
    <location>
        <begin position="4"/>
        <end position="243"/>
    </location>
</feature>
<keyword evidence="4 8" id="KW-0067">ATP-binding</keyword>
<evidence type="ECO:0000256" key="1">
    <source>
        <dbReference type="ARBA" id="ARBA00022448"/>
    </source>
</evidence>
<evidence type="ECO:0000256" key="2">
    <source>
        <dbReference type="ARBA" id="ARBA00022475"/>
    </source>
</evidence>